<proteinExistence type="predicted"/>
<sequence>MSTLPPPSAVITTRAPKSAEIRILSLPSANRPKRFISPTLPNKLAPVEVANYVDPDPEIQKFVELRKYGRIKGSGKQPLVKRREEWLKEDNEKLKKEVAELREEKDRLKNELRKAKNYIANKKYVANKKLKKAEEAEAEGKEGSKDFDEYHKSSQLRITLKVWKKLVAKYGESNTKKILTKVAEQRLDLSEMKSLNAVQTINIMKKCGINITKLRKIRHELIVADIHNPFASDRAIRNHETADPNVLMEDEANDPNGEGFSQDSFNGEQINNGTEGFEQMYYTRE</sequence>
<name>A0AC34FC96_9BILA</name>
<dbReference type="Proteomes" id="UP000887579">
    <property type="component" value="Unplaced"/>
</dbReference>
<organism evidence="1 2">
    <name type="scientific">Panagrolaimus sp. ES5</name>
    <dbReference type="NCBI Taxonomy" id="591445"/>
    <lineage>
        <taxon>Eukaryota</taxon>
        <taxon>Metazoa</taxon>
        <taxon>Ecdysozoa</taxon>
        <taxon>Nematoda</taxon>
        <taxon>Chromadorea</taxon>
        <taxon>Rhabditida</taxon>
        <taxon>Tylenchina</taxon>
        <taxon>Panagrolaimomorpha</taxon>
        <taxon>Panagrolaimoidea</taxon>
        <taxon>Panagrolaimidae</taxon>
        <taxon>Panagrolaimus</taxon>
    </lineage>
</organism>
<accession>A0AC34FC96</accession>
<protein>
    <submittedName>
        <fullName evidence="2">Uncharacterized protein</fullName>
    </submittedName>
</protein>
<reference evidence="2" key="1">
    <citation type="submission" date="2022-11" db="UniProtKB">
        <authorList>
            <consortium name="WormBaseParasite"/>
        </authorList>
    </citation>
    <scope>IDENTIFICATION</scope>
</reference>
<dbReference type="WBParaSite" id="ES5_v2.g14404.t1">
    <property type="protein sequence ID" value="ES5_v2.g14404.t1"/>
    <property type="gene ID" value="ES5_v2.g14404"/>
</dbReference>
<evidence type="ECO:0000313" key="1">
    <source>
        <dbReference type="Proteomes" id="UP000887579"/>
    </source>
</evidence>
<evidence type="ECO:0000313" key="2">
    <source>
        <dbReference type="WBParaSite" id="ES5_v2.g14404.t1"/>
    </source>
</evidence>